<dbReference type="EMBL" id="JAKIKS010000004">
    <property type="protein sequence ID" value="MCL1123319.1"/>
    <property type="molecule type" value="Genomic_DNA"/>
</dbReference>
<keyword evidence="1" id="KW-0812">Transmembrane</keyword>
<feature type="transmembrane region" description="Helical" evidence="1">
    <location>
        <begin position="56"/>
        <end position="74"/>
    </location>
</feature>
<name>A0ABT0L6J8_9GAMM</name>
<evidence type="ECO:0000256" key="1">
    <source>
        <dbReference type="SAM" id="Phobius"/>
    </source>
</evidence>
<protein>
    <recommendedName>
        <fullName evidence="4">Two pore domain potassium channel family protein</fullName>
    </recommendedName>
</protein>
<sequence>MNNGFIYPFFDALVRLMYYCNLVEFFKFLAKLSSGVLHKRSGGELSTQDKTRSSNIAIDIYQIFKFGVLFLLWVCEASGVFPKLVIYYLLFSNLFTYFYYHVWGSKYGQRVDRDTLNRKFLNSLLAILYYLLCYAYLYGIHYSHMIGWPDNLIDTTNAIFLSVANAFTLTYGGFSPLTQEIRVVFMSELINTFLFFTVIITNSIPNHAGKEDL</sequence>
<comment type="caution">
    <text evidence="2">The sequence shown here is derived from an EMBL/GenBank/DDBJ whole genome shotgun (WGS) entry which is preliminary data.</text>
</comment>
<feature type="transmembrane region" description="Helical" evidence="1">
    <location>
        <begin position="189"/>
        <end position="208"/>
    </location>
</feature>
<feature type="transmembrane region" description="Helical" evidence="1">
    <location>
        <begin position="158"/>
        <end position="177"/>
    </location>
</feature>
<keyword evidence="1" id="KW-0472">Membrane</keyword>
<keyword evidence="3" id="KW-1185">Reference proteome</keyword>
<feature type="transmembrane region" description="Helical" evidence="1">
    <location>
        <begin position="120"/>
        <end position="138"/>
    </location>
</feature>
<dbReference type="RefSeq" id="WP_248938602.1">
    <property type="nucleotide sequence ID" value="NZ_JAKIKS010000004.1"/>
</dbReference>
<feature type="transmembrane region" description="Helical" evidence="1">
    <location>
        <begin position="12"/>
        <end position="30"/>
    </location>
</feature>
<keyword evidence="1" id="KW-1133">Transmembrane helix</keyword>
<proteinExistence type="predicted"/>
<dbReference type="Proteomes" id="UP001203423">
    <property type="component" value="Unassembled WGS sequence"/>
</dbReference>
<reference evidence="2 3" key="1">
    <citation type="submission" date="2022-01" db="EMBL/GenBank/DDBJ databases">
        <title>Whole genome-based taxonomy of the Shewanellaceae.</title>
        <authorList>
            <person name="Martin-Rodriguez A.J."/>
        </authorList>
    </citation>
    <scope>NUCLEOTIDE SEQUENCE [LARGE SCALE GENOMIC DNA]</scope>
    <source>
        <strain evidence="2 3">DSM 17177</strain>
    </source>
</reference>
<evidence type="ECO:0000313" key="2">
    <source>
        <dbReference type="EMBL" id="MCL1123319.1"/>
    </source>
</evidence>
<evidence type="ECO:0008006" key="4">
    <source>
        <dbReference type="Google" id="ProtNLM"/>
    </source>
</evidence>
<organism evidence="2 3">
    <name type="scientific">Shewanella surugensis</name>
    <dbReference type="NCBI Taxonomy" id="212020"/>
    <lineage>
        <taxon>Bacteria</taxon>
        <taxon>Pseudomonadati</taxon>
        <taxon>Pseudomonadota</taxon>
        <taxon>Gammaproteobacteria</taxon>
        <taxon>Alteromonadales</taxon>
        <taxon>Shewanellaceae</taxon>
        <taxon>Shewanella</taxon>
    </lineage>
</organism>
<accession>A0ABT0L6J8</accession>
<gene>
    <name evidence="2" type="ORF">L2764_02180</name>
</gene>
<feature type="transmembrane region" description="Helical" evidence="1">
    <location>
        <begin position="80"/>
        <end position="100"/>
    </location>
</feature>
<evidence type="ECO:0000313" key="3">
    <source>
        <dbReference type="Proteomes" id="UP001203423"/>
    </source>
</evidence>